<dbReference type="InterPro" id="IPR000835">
    <property type="entry name" value="HTH_MarR-typ"/>
</dbReference>
<dbReference type="PANTHER" id="PTHR33164:SF57">
    <property type="entry name" value="MARR-FAMILY TRANSCRIPTIONAL REGULATOR"/>
    <property type="match status" value="1"/>
</dbReference>
<dbReference type="GO" id="GO:0006950">
    <property type="term" value="P:response to stress"/>
    <property type="evidence" value="ECO:0007669"/>
    <property type="project" value="TreeGrafter"/>
</dbReference>
<organism evidence="2">
    <name type="scientific">freshwater metagenome</name>
    <dbReference type="NCBI Taxonomy" id="449393"/>
    <lineage>
        <taxon>unclassified sequences</taxon>
        <taxon>metagenomes</taxon>
        <taxon>ecological metagenomes</taxon>
    </lineage>
</organism>
<feature type="domain" description="HTH marR-type" evidence="1">
    <location>
        <begin position="7"/>
        <end position="135"/>
    </location>
</feature>
<dbReference type="PRINTS" id="PR00598">
    <property type="entry name" value="HTHMARR"/>
</dbReference>
<dbReference type="Pfam" id="PF01047">
    <property type="entry name" value="MarR"/>
    <property type="match status" value="1"/>
</dbReference>
<evidence type="ECO:0000259" key="1">
    <source>
        <dbReference type="PROSITE" id="PS50995"/>
    </source>
</evidence>
<gene>
    <name evidence="2" type="ORF">UFOPK2786_00107</name>
</gene>
<dbReference type="SMART" id="SM00347">
    <property type="entry name" value="HTH_MARR"/>
    <property type="match status" value="1"/>
</dbReference>
<accession>A0A6J6S587</accession>
<name>A0A6J6S587_9ZZZZ</name>
<dbReference type="PROSITE" id="PS50995">
    <property type="entry name" value="HTH_MARR_2"/>
    <property type="match status" value="1"/>
</dbReference>
<evidence type="ECO:0000313" key="2">
    <source>
        <dbReference type="EMBL" id="CAB4729805.1"/>
    </source>
</evidence>
<dbReference type="Gene3D" id="1.10.10.10">
    <property type="entry name" value="Winged helix-like DNA-binding domain superfamily/Winged helix DNA-binding domain"/>
    <property type="match status" value="1"/>
</dbReference>
<dbReference type="SUPFAM" id="SSF46785">
    <property type="entry name" value="Winged helix' DNA-binding domain"/>
    <property type="match status" value="1"/>
</dbReference>
<dbReference type="PANTHER" id="PTHR33164">
    <property type="entry name" value="TRANSCRIPTIONAL REGULATOR, MARR FAMILY"/>
    <property type="match status" value="1"/>
</dbReference>
<dbReference type="GO" id="GO:0003700">
    <property type="term" value="F:DNA-binding transcription factor activity"/>
    <property type="evidence" value="ECO:0007669"/>
    <property type="project" value="InterPro"/>
</dbReference>
<protein>
    <submittedName>
        <fullName evidence="2">Unannotated protein</fullName>
    </submittedName>
</protein>
<sequence length="136" mass="14871">MDEAGTAREIAVRLVQAAERLKLDFAESIAPFELSVPAARALLLLDEPAPMRVLSDRLACDQSYITRIADELETRGLIQRTPGADRRVQMLSLTAPGARMREALSTAVSASNRVLLQLSTAERTSLKRILGRLQTG</sequence>
<dbReference type="EMBL" id="CAEZYW010000008">
    <property type="protein sequence ID" value="CAB4729805.1"/>
    <property type="molecule type" value="Genomic_DNA"/>
</dbReference>
<dbReference type="InterPro" id="IPR036388">
    <property type="entry name" value="WH-like_DNA-bd_sf"/>
</dbReference>
<proteinExistence type="predicted"/>
<dbReference type="AlphaFoldDB" id="A0A6J6S587"/>
<dbReference type="InterPro" id="IPR036390">
    <property type="entry name" value="WH_DNA-bd_sf"/>
</dbReference>
<dbReference type="InterPro" id="IPR039422">
    <property type="entry name" value="MarR/SlyA-like"/>
</dbReference>
<reference evidence="2" key="1">
    <citation type="submission" date="2020-05" db="EMBL/GenBank/DDBJ databases">
        <authorList>
            <person name="Chiriac C."/>
            <person name="Salcher M."/>
            <person name="Ghai R."/>
            <person name="Kavagutti S V."/>
        </authorList>
    </citation>
    <scope>NUCLEOTIDE SEQUENCE</scope>
</reference>